<dbReference type="InterPro" id="IPR038522">
    <property type="entry name" value="T4/T6SS_DotU_sf"/>
</dbReference>
<proteinExistence type="predicted"/>
<dbReference type="RefSeq" id="WP_339088877.1">
    <property type="nucleotide sequence ID" value="NZ_LR743507.1"/>
</dbReference>
<feature type="domain" description="Type IV / VI secretion system DotU" evidence="2">
    <location>
        <begin position="5"/>
        <end position="207"/>
    </location>
</feature>
<keyword evidence="1" id="KW-0812">Transmembrane</keyword>
<evidence type="ECO:0000313" key="3">
    <source>
        <dbReference type="EMBL" id="CAA2101279.1"/>
    </source>
</evidence>
<organism evidence="3">
    <name type="scientific">Variovorax paradoxus</name>
    <dbReference type="NCBI Taxonomy" id="34073"/>
    <lineage>
        <taxon>Bacteria</taxon>
        <taxon>Pseudomonadati</taxon>
        <taxon>Pseudomonadota</taxon>
        <taxon>Betaproteobacteria</taxon>
        <taxon>Burkholderiales</taxon>
        <taxon>Comamonadaceae</taxon>
        <taxon>Variovorax</taxon>
    </lineage>
</organism>
<dbReference type="PANTHER" id="PTHR38033:SF1">
    <property type="entry name" value="DOTU FAMILY TYPE IV_VI SECRETION SYSTEM PROTEIN"/>
    <property type="match status" value="1"/>
</dbReference>
<keyword evidence="1" id="KW-0472">Membrane</keyword>
<dbReference type="InterPro" id="IPR017732">
    <property type="entry name" value="T4/T6SS_DotU"/>
</dbReference>
<evidence type="ECO:0000259" key="2">
    <source>
        <dbReference type="Pfam" id="PF09850"/>
    </source>
</evidence>
<dbReference type="Pfam" id="PF09850">
    <property type="entry name" value="DotU"/>
    <property type="match status" value="1"/>
</dbReference>
<evidence type="ECO:0000256" key="1">
    <source>
        <dbReference type="SAM" id="Phobius"/>
    </source>
</evidence>
<gene>
    <name evidence="3" type="ORF">VVAX_01165</name>
</gene>
<dbReference type="PANTHER" id="PTHR38033">
    <property type="entry name" value="MEMBRANE PROTEIN-RELATED"/>
    <property type="match status" value="1"/>
</dbReference>
<accession>A0A679IN13</accession>
<reference evidence="3" key="1">
    <citation type="submission" date="2019-12" db="EMBL/GenBank/DDBJ databases">
        <authorList>
            <person name="Cremers G."/>
        </authorList>
    </citation>
    <scope>NUCLEOTIDE SEQUENCE</scope>
    <source>
        <strain evidence="3">Vvax</strain>
    </source>
</reference>
<dbReference type="AlphaFoldDB" id="A0A679IN13"/>
<name>A0A679IN13_VARPD</name>
<dbReference type="Gene3D" id="1.25.40.590">
    <property type="entry name" value="Type IV / VI secretion system, DotU"/>
    <property type="match status" value="1"/>
</dbReference>
<sequence>MARLFDCFSALVSFGLALDASIAAGAPMRPHEAAQHEARRLIDHARAAADAAGTPAAQVESAAFAMVAWIDEILARHPGANGTAPLQVQLFNSNNAHSEFFHHLSALGSGDDDVREVYWHAMALGFKGQYYFEEGDQGELGKLKDLHGQQLRTRLMAAASLAQERITPQPYGVADPRGPNDTRRRDRTLLRSSAALALMLPLLYLLWLWSTGPPAMPTGLSQRVEQHLQSFACADLTVTVEPDGRTRVGGFVSQPGDLPRVEAEVSAMPGVRAPQFDIGLRVWPHCEVFSILKPYQVRNVEKAYGLDVEAPSAVDGKLREGDSVRVQVVAPRHDSYIWVDYYTVDGSVMHLNPGHAPLALRAGQTLELGRDIPSSWLVSPPFGSVLVTVLSAPMPFSETSDRPPFELASAYMLRLREALAASKNSERLIADFVFLETVPR</sequence>
<keyword evidence="1" id="KW-1133">Transmembrane helix</keyword>
<feature type="transmembrane region" description="Helical" evidence="1">
    <location>
        <begin position="189"/>
        <end position="209"/>
    </location>
</feature>
<dbReference type="EMBL" id="LR743507">
    <property type="protein sequence ID" value="CAA2101279.1"/>
    <property type="molecule type" value="Genomic_DNA"/>
</dbReference>
<protein>
    <recommendedName>
        <fullName evidence="2">Type IV / VI secretion system DotU domain-containing protein</fullName>
    </recommendedName>
</protein>